<name>A0A6J7PJ41_9ZZZZ</name>
<proteinExistence type="predicted"/>
<evidence type="ECO:0000256" key="1">
    <source>
        <dbReference type="SAM" id="MobiDB-lite"/>
    </source>
</evidence>
<sequence length="376" mass="41840">MHRGAVGFGARLGCQLAAFVGRVVTGDIAEADLEQQVVPTVHLLARPTQRIGRLLRVRDRFRQQVRRTVVLPHLDLLGVDQDQAHLIRRGAHQQRRDDAVKTTGLARTGGARDQQVRHRGQVEEHSPTGDVFTDGHVERVRGGLRLGGIHDVAQTDQLTRVVRYLDTDRRTTGDGGQNAHIDRSHRIRDVASEAGDPRHLDALPQLEFVARDGGADRLAHQLGLDTMRHQRIDQRATAGLHLGLVDHLVRAALQVAHRWQLPLTTLRAGTQFQFVLLARAGVHRDLTWCTFGLAGLLRLRRRIPVVLGLTVVQRRPGKPTGIGVGTLAIALQRRHLIHRRADLATERTEQRVHAVPGTSCHRAQRVASDEHHADDE</sequence>
<organism evidence="2">
    <name type="scientific">freshwater metagenome</name>
    <dbReference type="NCBI Taxonomy" id="449393"/>
    <lineage>
        <taxon>unclassified sequences</taxon>
        <taxon>metagenomes</taxon>
        <taxon>ecological metagenomes</taxon>
    </lineage>
</organism>
<feature type="region of interest" description="Disordered" evidence="1">
    <location>
        <begin position="356"/>
        <end position="376"/>
    </location>
</feature>
<protein>
    <submittedName>
        <fullName evidence="2">Unannotated protein</fullName>
    </submittedName>
</protein>
<dbReference type="AntiFam" id="ANF00158">
    <property type="entry name" value="Shadow ORF (opposite ftsK2)"/>
</dbReference>
<accession>A0A6J7PJ41</accession>
<feature type="compositionally biased region" description="Basic and acidic residues" evidence="1">
    <location>
        <begin position="367"/>
        <end position="376"/>
    </location>
</feature>
<feature type="region of interest" description="Disordered" evidence="1">
    <location>
        <begin position="108"/>
        <end position="131"/>
    </location>
</feature>
<gene>
    <name evidence="2" type="ORF">UFOPK3931_02469</name>
</gene>
<feature type="compositionally biased region" description="Basic and acidic residues" evidence="1">
    <location>
        <begin position="114"/>
        <end position="131"/>
    </location>
</feature>
<dbReference type="AlphaFoldDB" id="A0A6J7PJ41"/>
<evidence type="ECO:0000313" key="2">
    <source>
        <dbReference type="EMBL" id="CAB5005208.1"/>
    </source>
</evidence>
<dbReference type="EMBL" id="CAFBOL010000086">
    <property type="protein sequence ID" value="CAB5005208.1"/>
    <property type="molecule type" value="Genomic_DNA"/>
</dbReference>
<reference evidence="2" key="1">
    <citation type="submission" date="2020-05" db="EMBL/GenBank/DDBJ databases">
        <authorList>
            <person name="Chiriac C."/>
            <person name="Salcher M."/>
            <person name="Ghai R."/>
            <person name="Kavagutti S V."/>
        </authorList>
    </citation>
    <scope>NUCLEOTIDE SEQUENCE</scope>
</reference>